<comment type="subcellular location">
    <subcellularLocation>
        <location evidence="1">Membrane</location>
        <topology evidence="1">Multi-pass membrane protein</topology>
    </subcellularLocation>
</comment>
<evidence type="ECO:0000256" key="1">
    <source>
        <dbReference type="ARBA" id="ARBA00004141"/>
    </source>
</evidence>
<reference evidence="8" key="2">
    <citation type="submission" date="2020-09" db="EMBL/GenBank/DDBJ databases">
        <authorList>
            <person name="Sun Q."/>
            <person name="Zhou Y."/>
        </authorList>
    </citation>
    <scope>NUCLEOTIDE SEQUENCE</scope>
    <source>
        <strain evidence="8">CGMCC 1.12785</strain>
    </source>
</reference>
<evidence type="ECO:0000256" key="2">
    <source>
        <dbReference type="ARBA" id="ARBA00022692"/>
    </source>
</evidence>
<keyword evidence="2 6" id="KW-0812">Transmembrane</keyword>
<dbReference type="InterPro" id="IPR007829">
    <property type="entry name" value="TM2"/>
</dbReference>
<evidence type="ECO:0000313" key="9">
    <source>
        <dbReference type="Proteomes" id="UP000616114"/>
    </source>
</evidence>
<evidence type="ECO:0000256" key="4">
    <source>
        <dbReference type="ARBA" id="ARBA00023136"/>
    </source>
</evidence>
<accession>A0A8J2U117</accession>
<name>A0A8J2U117_9MICO</name>
<dbReference type="AlphaFoldDB" id="A0A8J2U117"/>
<evidence type="ECO:0000313" key="8">
    <source>
        <dbReference type="EMBL" id="GGA27421.1"/>
    </source>
</evidence>
<keyword evidence="3 6" id="KW-1133">Transmembrane helix</keyword>
<feature type="transmembrane region" description="Helical" evidence="6">
    <location>
        <begin position="40"/>
        <end position="59"/>
    </location>
</feature>
<reference evidence="8" key="1">
    <citation type="journal article" date="2014" name="Int. J. Syst. Evol. Microbiol.">
        <title>Complete genome sequence of Corynebacterium casei LMG S-19264T (=DSM 44701T), isolated from a smear-ripened cheese.</title>
        <authorList>
            <consortium name="US DOE Joint Genome Institute (JGI-PGF)"/>
            <person name="Walter F."/>
            <person name="Albersmeier A."/>
            <person name="Kalinowski J."/>
            <person name="Ruckert C."/>
        </authorList>
    </citation>
    <scope>NUCLEOTIDE SEQUENCE</scope>
    <source>
        <strain evidence="8">CGMCC 1.12785</strain>
    </source>
</reference>
<dbReference type="GO" id="GO:0016020">
    <property type="term" value="C:membrane"/>
    <property type="evidence" value="ECO:0007669"/>
    <property type="project" value="UniProtKB-SubCell"/>
</dbReference>
<evidence type="ECO:0000256" key="5">
    <source>
        <dbReference type="SAM" id="MobiDB-lite"/>
    </source>
</evidence>
<feature type="compositionally biased region" description="Pro residues" evidence="5">
    <location>
        <begin position="1"/>
        <end position="11"/>
    </location>
</feature>
<keyword evidence="4 6" id="KW-0472">Membrane</keyword>
<organism evidence="8 9">
    <name type="scientific">Sediminivirga luteola</name>
    <dbReference type="NCBI Taxonomy" id="1774748"/>
    <lineage>
        <taxon>Bacteria</taxon>
        <taxon>Bacillati</taxon>
        <taxon>Actinomycetota</taxon>
        <taxon>Actinomycetes</taxon>
        <taxon>Micrococcales</taxon>
        <taxon>Brevibacteriaceae</taxon>
        <taxon>Sediminivirga</taxon>
    </lineage>
</organism>
<comment type="caution">
    <text evidence="8">The sequence shown here is derived from an EMBL/GenBank/DDBJ whole genome shotgun (WGS) entry which is preliminary data.</text>
</comment>
<dbReference type="RefSeq" id="WP_188551960.1">
    <property type="nucleotide sequence ID" value="NZ_BMFY01000020.1"/>
</dbReference>
<proteinExistence type="predicted"/>
<evidence type="ECO:0000256" key="3">
    <source>
        <dbReference type="ARBA" id="ARBA00022989"/>
    </source>
</evidence>
<keyword evidence="9" id="KW-1185">Reference proteome</keyword>
<gene>
    <name evidence="8" type="ORF">GCM10011333_32770</name>
</gene>
<feature type="region of interest" description="Disordered" evidence="5">
    <location>
        <begin position="1"/>
        <end position="31"/>
    </location>
</feature>
<dbReference type="Proteomes" id="UP000616114">
    <property type="component" value="Unassembled WGS sequence"/>
</dbReference>
<protein>
    <recommendedName>
        <fullName evidence="7">TM2 domain-containing protein</fullName>
    </recommendedName>
</protein>
<sequence>MSTTPIEPPQPDSGVPGGGQQGVNAATPHEHLDPDARSRIAAGVFALTLGWAGVHRFYLGYTAIGIAQISVTIITFGIGWIWAIIEGILILTRDRRFLTDATGRPLRD</sequence>
<dbReference type="Pfam" id="PF05154">
    <property type="entry name" value="TM2"/>
    <property type="match status" value="1"/>
</dbReference>
<feature type="transmembrane region" description="Helical" evidence="6">
    <location>
        <begin position="65"/>
        <end position="91"/>
    </location>
</feature>
<dbReference type="EMBL" id="BMFY01000020">
    <property type="protein sequence ID" value="GGA27421.1"/>
    <property type="molecule type" value="Genomic_DNA"/>
</dbReference>
<evidence type="ECO:0000259" key="7">
    <source>
        <dbReference type="Pfam" id="PF05154"/>
    </source>
</evidence>
<evidence type="ECO:0000256" key="6">
    <source>
        <dbReference type="SAM" id="Phobius"/>
    </source>
</evidence>
<feature type="domain" description="TM2" evidence="7">
    <location>
        <begin position="37"/>
        <end position="88"/>
    </location>
</feature>